<dbReference type="EMBL" id="CYUE01000003">
    <property type="protein sequence ID" value="CUK24885.1"/>
    <property type="molecule type" value="Genomic_DNA"/>
</dbReference>
<accession>A0A0P1IMK1</accession>
<dbReference type="STRING" id="1715691.TA5113_00119"/>
<evidence type="ECO:0000313" key="1">
    <source>
        <dbReference type="EMBL" id="CUK24885.1"/>
    </source>
</evidence>
<sequence>MRWLRVAGMGLGGNGGDAQCELASPILLTLIINLGHLANDLRQIYTEMH</sequence>
<dbReference type="Proteomes" id="UP000051184">
    <property type="component" value="Unassembled WGS sequence"/>
</dbReference>
<protein>
    <submittedName>
        <fullName evidence="1">Uncharacterized protein</fullName>
    </submittedName>
</protein>
<proteinExistence type="predicted"/>
<name>A0A0P1IMK1_9RHOB</name>
<reference evidence="2" key="1">
    <citation type="submission" date="2015-09" db="EMBL/GenBank/DDBJ databases">
        <authorList>
            <person name="Rodrigo-Torres Lidia"/>
            <person name="Arahal R.David."/>
        </authorList>
    </citation>
    <scope>NUCLEOTIDE SEQUENCE [LARGE SCALE GENOMIC DNA]</scope>
    <source>
        <strain evidence="2">CECT 5114</strain>
    </source>
</reference>
<evidence type="ECO:0000313" key="2">
    <source>
        <dbReference type="Proteomes" id="UP000051184"/>
    </source>
</evidence>
<gene>
    <name evidence="1" type="ORF">TA5114_00672</name>
</gene>
<organism evidence="1 2">
    <name type="scientific">Cognatishimia activa</name>
    <dbReference type="NCBI Taxonomy" id="1715691"/>
    <lineage>
        <taxon>Bacteria</taxon>
        <taxon>Pseudomonadati</taxon>
        <taxon>Pseudomonadota</taxon>
        <taxon>Alphaproteobacteria</taxon>
        <taxon>Rhodobacterales</taxon>
        <taxon>Paracoccaceae</taxon>
        <taxon>Cognatishimia</taxon>
    </lineage>
</organism>
<keyword evidence="2" id="KW-1185">Reference proteome</keyword>
<dbReference type="AlphaFoldDB" id="A0A0P1IMK1"/>